<dbReference type="PANTHER" id="PTHR35870:SF6">
    <property type="entry name" value="MGS207 PROTEIN"/>
    <property type="match status" value="1"/>
</dbReference>
<protein>
    <submittedName>
        <fullName evidence="3">Uncharacterized protein</fullName>
    </submittedName>
</protein>
<evidence type="ECO:0000313" key="4">
    <source>
        <dbReference type="Proteomes" id="UP000268093"/>
    </source>
</evidence>
<dbReference type="PANTHER" id="PTHR35870">
    <property type="entry name" value="PROTEIN, PUTATIVE (AFU_ORTHOLOGUE AFUA_5G03330)-RELATED"/>
    <property type="match status" value="1"/>
</dbReference>
<feature type="compositionally biased region" description="Low complexity" evidence="2">
    <location>
        <begin position="223"/>
        <end position="236"/>
    </location>
</feature>
<dbReference type="GO" id="GO:0016491">
    <property type="term" value="F:oxidoreductase activity"/>
    <property type="evidence" value="ECO:0007669"/>
    <property type="project" value="UniProtKB-KW"/>
</dbReference>
<evidence type="ECO:0000256" key="2">
    <source>
        <dbReference type="SAM" id="MobiDB-lite"/>
    </source>
</evidence>
<keyword evidence="4" id="KW-1185">Reference proteome</keyword>
<feature type="compositionally biased region" description="Basic and acidic residues" evidence="2">
    <location>
        <begin position="237"/>
        <end position="248"/>
    </location>
</feature>
<comment type="caution">
    <text evidence="3">The sequence shown here is derived from an EMBL/GenBank/DDBJ whole genome shotgun (WGS) entry which is preliminary data.</text>
</comment>
<gene>
    <name evidence="3" type="ORF">BC936DRAFT_139953</name>
</gene>
<accession>A0A433B8R8</accession>
<dbReference type="InterPro" id="IPR025337">
    <property type="entry name" value="Questin_oxidase-like"/>
</dbReference>
<dbReference type="EMBL" id="RBNI01016127">
    <property type="protein sequence ID" value="RUP11730.1"/>
    <property type="molecule type" value="Genomic_DNA"/>
</dbReference>
<reference evidence="3 4" key="1">
    <citation type="journal article" date="2018" name="New Phytol.">
        <title>Phylogenomics of Endogonaceae and evolution of mycorrhizas within Mucoromycota.</title>
        <authorList>
            <person name="Chang Y."/>
            <person name="Desiro A."/>
            <person name="Na H."/>
            <person name="Sandor L."/>
            <person name="Lipzen A."/>
            <person name="Clum A."/>
            <person name="Barry K."/>
            <person name="Grigoriev I.V."/>
            <person name="Martin F.M."/>
            <person name="Stajich J.E."/>
            <person name="Smith M.E."/>
            <person name="Bonito G."/>
            <person name="Spatafora J.W."/>
        </authorList>
    </citation>
    <scope>NUCLEOTIDE SEQUENCE [LARGE SCALE GENOMIC DNA]</scope>
    <source>
        <strain evidence="3 4">GMNB39</strain>
    </source>
</reference>
<evidence type="ECO:0000313" key="3">
    <source>
        <dbReference type="EMBL" id="RUP11730.1"/>
    </source>
</evidence>
<dbReference type="OrthoDB" id="10004862at2759"/>
<dbReference type="Proteomes" id="UP000268093">
    <property type="component" value="Unassembled WGS sequence"/>
</dbReference>
<sequence length="248" mass="28194">MSNLSSKASDEDALATLNELLERNHKEHHIYYNNHLFANHCAHTLITVHALGADSNRLRELYAAFDKILIPQEPRVAPITEANWRDFLGKDKYYQDYLDFFDAQLSTPDDIPRVMAAYGYSLLPYSIGNAVHPLIHLGFGIEFQRPLIVSEALAYTCIKYSPYGDLVEPEVTTGGDLSPFEIFEAIRLDPAFDTFPTDLRSKLSDEQVALVKTYLDKQHQISRRPSLLSSSRNPTPLHHDHDHNVTET</sequence>
<evidence type="ECO:0000256" key="1">
    <source>
        <dbReference type="ARBA" id="ARBA00023002"/>
    </source>
</evidence>
<proteinExistence type="predicted"/>
<keyword evidence="1" id="KW-0560">Oxidoreductase</keyword>
<name>A0A433B8R8_9FUNG</name>
<dbReference type="Pfam" id="PF14027">
    <property type="entry name" value="Questin_oxidase"/>
    <property type="match status" value="1"/>
</dbReference>
<dbReference type="AlphaFoldDB" id="A0A433B8R8"/>
<organism evidence="3 4">
    <name type="scientific">Jimgerdemannia flammicorona</name>
    <dbReference type="NCBI Taxonomy" id="994334"/>
    <lineage>
        <taxon>Eukaryota</taxon>
        <taxon>Fungi</taxon>
        <taxon>Fungi incertae sedis</taxon>
        <taxon>Mucoromycota</taxon>
        <taxon>Mucoromycotina</taxon>
        <taxon>Endogonomycetes</taxon>
        <taxon>Endogonales</taxon>
        <taxon>Endogonaceae</taxon>
        <taxon>Jimgerdemannia</taxon>
    </lineage>
</organism>
<feature type="region of interest" description="Disordered" evidence="2">
    <location>
        <begin position="222"/>
        <end position="248"/>
    </location>
</feature>